<name>A0A382UD00_9ZZZZ</name>
<protein>
    <recommendedName>
        <fullName evidence="2">Methyltransferase type 11 domain-containing protein</fullName>
    </recommendedName>
</protein>
<evidence type="ECO:0000313" key="1">
    <source>
        <dbReference type="EMBL" id="SVD31558.1"/>
    </source>
</evidence>
<organism evidence="1">
    <name type="scientific">marine metagenome</name>
    <dbReference type="NCBI Taxonomy" id="408172"/>
    <lineage>
        <taxon>unclassified sequences</taxon>
        <taxon>metagenomes</taxon>
        <taxon>ecological metagenomes</taxon>
    </lineage>
</organism>
<dbReference type="Gene3D" id="3.40.50.150">
    <property type="entry name" value="Vaccinia Virus protein VP39"/>
    <property type="match status" value="1"/>
</dbReference>
<accession>A0A382UD00</accession>
<dbReference type="AlphaFoldDB" id="A0A382UD00"/>
<proteinExistence type="predicted"/>
<sequence length="235" mass="26527">MSANNIPTNNVCLGLISINEMNNDTSWEKQPTSSGEKAIILYLNDILSQNYSLQQEPKQKLNLLQIGIGNSEMAQILSRYVAHFDGITIAGKEVIHSEIISKSNNITHYDVHIVNKYDIPSMKIKLNNNRKYDIISDNNLKSYACCQKHFLEYFELLVSLLSNNGFIITESQGMNWPSVPAGKVDINNPTARGGISSQNKNNILTIEEMKQLAKKYSLSIKGYQNKFDTIYVLTF</sequence>
<evidence type="ECO:0008006" key="2">
    <source>
        <dbReference type="Google" id="ProtNLM"/>
    </source>
</evidence>
<dbReference type="EMBL" id="UINC01142930">
    <property type="protein sequence ID" value="SVD31558.1"/>
    <property type="molecule type" value="Genomic_DNA"/>
</dbReference>
<dbReference type="InterPro" id="IPR029063">
    <property type="entry name" value="SAM-dependent_MTases_sf"/>
</dbReference>
<reference evidence="1" key="1">
    <citation type="submission" date="2018-05" db="EMBL/GenBank/DDBJ databases">
        <authorList>
            <person name="Lanie J.A."/>
            <person name="Ng W.-L."/>
            <person name="Kazmierczak K.M."/>
            <person name="Andrzejewski T.M."/>
            <person name="Davidsen T.M."/>
            <person name="Wayne K.J."/>
            <person name="Tettelin H."/>
            <person name="Glass J.I."/>
            <person name="Rusch D."/>
            <person name="Podicherti R."/>
            <person name="Tsui H.-C.T."/>
            <person name="Winkler M.E."/>
        </authorList>
    </citation>
    <scope>NUCLEOTIDE SEQUENCE</scope>
</reference>
<gene>
    <name evidence="1" type="ORF">METZ01_LOCUS384412</name>
</gene>